<name>A0A226EGT8_FOLCA</name>
<dbReference type="OrthoDB" id="190375at2759"/>
<keyword evidence="1" id="KW-0175">Coiled coil</keyword>
<dbReference type="PRINTS" id="PR00219">
    <property type="entry name" value="SYNAPTOBREVN"/>
</dbReference>
<keyword evidence="2" id="KW-0812">Transmembrane</keyword>
<sequence>MSSKYRRTLSLEDLVNGSDDEMDELLCQGASSKVGTNSGNKIYNNSTSPYTPPVENGTRVGPIIAPNDSPEYDFFLHGPQAPILNLDNTSTTLEIDVNQKSASSTINLPRSKSVRFQEPERKVRDQLDEVTGRMKDNVARLLDREANLGSLQDLSDQLQYSSDIYRQSSEHLRRKMWWRQQRSKLVLGAVFIIGVFLLIIPIITKLLQ</sequence>
<dbReference type="PANTHER" id="PTHR46897">
    <property type="entry name" value="VESICLE-ASSOCIATED MEMBRANE PROTEIN 4"/>
    <property type="match status" value="1"/>
</dbReference>
<keyword evidence="2" id="KW-1133">Transmembrane helix</keyword>
<dbReference type="PANTHER" id="PTHR46897:SF1">
    <property type="entry name" value="VESICLE-ASSOCIATED MEMBRANE PROTEIN 4"/>
    <property type="match status" value="1"/>
</dbReference>
<keyword evidence="5" id="KW-1185">Reference proteome</keyword>
<feature type="domain" description="V-SNARE coiled-coil homology" evidence="3">
    <location>
        <begin position="119"/>
        <end position="179"/>
    </location>
</feature>
<dbReference type="STRING" id="158441.A0A226EGT8"/>
<keyword evidence="2" id="KW-0472">Membrane</keyword>
<dbReference type="SUPFAM" id="SSF58038">
    <property type="entry name" value="SNARE fusion complex"/>
    <property type="match status" value="1"/>
</dbReference>
<proteinExistence type="predicted"/>
<reference evidence="4 5" key="1">
    <citation type="submission" date="2015-12" db="EMBL/GenBank/DDBJ databases">
        <title>The genome of Folsomia candida.</title>
        <authorList>
            <person name="Faddeeva A."/>
            <person name="Derks M.F."/>
            <person name="Anvar Y."/>
            <person name="Smit S."/>
            <person name="Van Straalen N."/>
            <person name="Roelofs D."/>
        </authorList>
    </citation>
    <scope>NUCLEOTIDE SEQUENCE [LARGE SCALE GENOMIC DNA]</scope>
    <source>
        <strain evidence="4 5">VU population</strain>
        <tissue evidence="4">Whole body</tissue>
    </source>
</reference>
<dbReference type="EMBL" id="LNIX01000003">
    <property type="protein sequence ID" value="OXA56802.1"/>
    <property type="molecule type" value="Genomic_DNA"/>
</dbReference>
<dbReference type="PROSITE" id="PS50892">
    <property type="entry name" value="V_SNARE"/>
    <property type="match status" value="1"/>
</dbReference>
<gene>
    <name evidence="4" type="ORF">Fcan01_07440</name>
</gene>
<feature type="transmembrane region" description="Helical" evidence="2">
    <location>
        <begin position="185"/>
        <end position="204"/>
    </location>
</feature>
<evidence type="ECO:0000313" key="5">
    <source>
        <dbReference type="Proteomes" id="UP000198287"/>
    </source>
</evidence>
<dbReference type="GO" id="GO:0016020">
    <property type="term" value="C:membrane"/>
    <property type="evidence" value="ECO:0007669"/>
    <property type="project" value="InterPro"/>
</dbReference>
<dbReference type="GO" id="GO:0090161">
    <property type="term" value="P:Golgi ribbon formation"/>
    <property type="evidence" value="ECO:0007669"/>
    <property type="project" value="InterPro"/>
</dbReference>
<comment type="caution">
    <text evidence="4">The sequence shown here is derived from an EMBL/GenBank/DDBJ whole genome shotgun (WGS) entry which is preliminary data.</text>
</comment>
<evidence type="ECO:0000256" key="2">
    <source>
        <dbReference type="SAM" id="Phobius"/>
    </source>
</evidence>
<evidence type="ECO:0000313" key="4">
    <source>
        <dbReference type="EMBL" id="OXA56802.1"/>
    </source>
</evidence>
<dbReference type="InterPro" id="IPR001388">
    <property type="entry name" value="Synaptobrevin-like"/>
</dbReference>
<dbReference type="AlphaFoldDB" id="A0A226EGT8"/>
<organism evidence="4 5">
    <name type="scientific">Folsomia candida</name>
    <name type="common">Springtail</name>
    <dbReference type="NCBI Taxonomy" id="158441"/>
    <lineage>
        <taxon>Eukaryota</taxon>
        <taxon>Metazoa</taxon>
        <taxon>Ecdysozoa</taxon>
        <taxon>Arthropoda</taxon>
        <taxon>Hexapoda</taxon>
        <taxon>Collembola</taxon>
        <taxon>Entomobryomorpha</taxon>
        <taxon>Isotomoidea</taxon>
        <taxon>Isotomidae</taxon>
        <taxon>Proisotominae</taxon>
        <taxon>Folsomia</taxon>
    </lineage>
</organism>
<accession>A0A226EGT8</accession>
<dbReference type="OMA" id="EECANNR"/>
<dbReference type="Proteomes" id="UP000198287">
    <property type="component" value="Unassembled WGS sequence"/>
</dbReference>
<evidence type="ECO:0000256" key="1">
    <source>
        <dbReference type="PROSITE-ProRule" id="PRU00290"/>
    </source>
</evidence>
<protein>
    <submittedName>
        <fullName evidence="4">Synaptobrevin</fullName>
    </submittedName>
</protein>
<dbReference type="InterPro" id="IPR042887">
    <property type="entry name" value="VAMP4"/>
</dbReference>
<dbReference type="GO" id="GO:0016192">
    <property type="term" value="P:vesicle-mediated transport"/>
    <property type="evidence" value="ECO:0007669"/>
    <property type="project" value="InterPro"/>
</dbReference>
<evidence type="ECO:0000259" key="3">
    <source>
        <dbReference type="PROSITE" id="PS50892"/>
    </source>
</evidence>
<dbReference type="Gene3D" id="1.20.5.110">
    <property type="match status" value="1"/>
</dbReference>
<dbReference type="InterPro" id="IPR042855">
    <property type="entry name" value="V_SNARE_CC"/>
</dbReference>
<dbReference type="Pfam" id="PF00957">
    <property type="entry name" value="Synaptobrevin"/>
    <property type="match status" value="1"/>
</dbReference>